<keyword evidence="8" id="KW-1133">Transmembrane helix</keyword>
<dbReference type="GO" id="GO:0071949">
    <property type="term" value="F:FAD binding"/>
    <property type="evidence" value="ECO:0007669"/>
    <property type="project" value="InterPro"/>
</dbReference>
<sequence>MQSQFNSLIVIYSRTKAASYGTIKIDSRINKMMKNMTQNKAIVVGGGMVGAAMAIRLAQQGKSVRIIEKHIIDADNILASDTVDIRVSAINRFSENLLDELGAMPILRQTRLAPYKQLEAFERGGDNLLFDCADINTSHLGHLIENSLIQASLWKQFTHYNIEVIEQSASVSAIEQNIDSITLAYGDTRYNADLVIAADGGQSQLRAKANIGVTGWQYQQHCMGVLIKLNAPQQVKTWQQFTPTGPLAFLPMQAPYANLIWYDDANTLQHFKGLAPEQIKTHILNKFPTLAGDFDVQSHAIFPLTRQHANNYSQGRLVLVGDAAHTINPLAGQGVNLGFQDVVALAQALDGVDDIGCPLKLKEYERSRRKANLLMMSMMDACYFGFSNQITPLKWARSQFLKMANNTGPLKNWVLKYAISGELG</sequence>
<keyword evidence="7" id="KW-0503">Monooxygenase</keyword>
<comment type="pathway">
    <text evidence="2">Cofactor biosynthesis; ubiquinone biosynthesis.</text>
</comment>
<evidence type="ECO:0000313" key="11">
    <source>
        <dbReference type="EMBL" id="SOU40378.1"/>
    </source>
</evidence>
<dbReference type="EMBL" id="LT965928">
    <property type="protein sequence ID" value="SOU40378.1"/>
    <property type="molecule type" value="Genomic_DNA"/>
</dbReference>
<evidence type="ECO:0000256" key="4">
    <source>
        <dbReference type="ARBA" id="ARBA00022630"/>
    </source>
</evidence>
<gene>
    <name evidence="10" type="primary">ubiF</name>
    <name evidence="11" type="ORF">PCAR9_A20816</name>
    <name evidence="10" type="ORF">PCARR_a0941</name>
</gene>
<evidence type="ECO:0000313" key="13">
    <source>
        <dbReference type="Proteomes" id="UP000615003"/>
    </source>
</evidence>
<keyword evidence="5" id="KW-0274">FAD</keyword>
<proteinExistence type="inferred from homology"/>
<dbReference type="Proteomes" id="UP000615003">
    <property type="component" value="Unassembled WGS sequence"/>
</dbReference>
<evidence type="ECO:0000259" key="9">
    <source>
        <dbReference type="Pfam" id="PF01494"/>
    </source>
</evidence>
<evidence type="ECO:0000256" key="7">
    <source>
        <dbReference type="ARBA" id="ARBA00023033"/>
    </source>
</evidence>
<evidence type="ECO:0000256" key="5">
    <source>
        <dbReference type="ARBA" id="ARBA00022827"/>
    </source>
</evidence>
<evidence type="ECO:0000313" key="12">
    <source>
        <dbReference type="Proteomes" id="UP000238288"/>
    </source>
</evidence>
<keyword evidence="13" id="KW-1185">Reference proteome</keyword>
<organism evidence="11 12">
    <name type="scientific">Pseudoalteromonas carrageenovora IAM 12662</name>
    <dbReference type="NCBI Taxonomy" id="1314868"/>
    <lineage>
        <taxon>Bacteria</taxon>
        <taxon>Pseudomonadati</taxon>
        <taxon>Pseudomonadota</taxon>
        <taxon>Gammaproteobacteria</taxon>
        <taxon>Alteromonadales</taxon>
        <taxon>Pseudoalteromonadaceae</taxon>
        <taxon>Pseudoalteromonas</taxon>
    </lineage>
</organism>
<protein>
    <submittedName>
        <fullName evidence="10">2-octaprenyl-3-methyl-6-methoxy-1,4-benzoquinol hydroxylase</fullName>
    </submittedName>
    <submittedName>
        <fullName evidence="11">Tungsten formylmethanofuran dehydrogenase</fullName>
    </submittedName>
</protein>
<dbReference type="GO" id="GO:0006744">
    <property type="term" value="P:ubiquinone biosynthetic process"/>
    <property type="evidence" value="ECO:0007669"/>
    <property type="project" value="UniProtKB-UniPathway"/>
</dbReference>
<dbReference type="AlphaFoldDB" id="A0A2K4X7R9"/>
<dbReference type="PRINTS" id="PR00420">
    <property type="entry name" value="RNGMNOXGNASE"/>
</dbReference>
<dbReference type="PANTHER" id="PTHR43876">
    <property type="entry name" value="UBIQUINONE BIOSYNTHESIS MONOOXYGENASE COQ6, MITOCHONDRIAL"/>
    <property type="match status" value="1"/>
</dbReference>
<dbReference type="Proteomes" id="UP000238288">
    <property type="component" value="Chromosome PCAR9a"/>
</dbReference>
<evidence type="ECO:0000256" key="1">
    <source>
        <dbReference type="ARBA" id="ARBA00001974"/>
    </source>
</evidence>
<dbReference type="SUPFAM" id="SSF51905">
    <property type="entry name" value="FAD/NAD(P)-binding domain"/>
    <property type="match status" value="1"/>
</dbReference>
<dbReference type="InterPro" id="IPR036188">
    <property type="entry name" value="FAD/NAD-bd_sf"/>
</dbReference>
<evidence type="ECO:0000256" key="3">
    <source>
        <dbReference type="ARBA" id="ARBA00005349"/>
    </source>
</evidence>
<dbReference type="Pfam" id="PF01494">
    <property type="entry name" value="FAD_binding_3"/>
    <property type="match status" value="1"/>
</dbReference>
<dbReference type="Gene3D" id="3.50.50.60">
    <property type="entry name" value="FAD/NAD(P)-binding domain"/>
    <property type="match status" value="2"/>
</dbReference>
<comment type="cofactor">
    <cofactor evidence="1">
        <name>FAD</name>
        <dbReference type="ChEBI" id="CHEBI:57692"/>
    </cofactor>
</comment>
<evidence type="ECO:0000256" key="8">
    <source>
        <dbReference type="SAM" id="Phobius"/>
    </source>
</evidence>
<keyword evidence="6" id="KW-0560">Oxidoreductase</keyword>
<dbReference type="PANTHER" id="PTHR43876:SF10">
    <property type="entry name" value="3-DEMETHOXYUBIQUINOL 3-HYDROXYLASE"/>
    <property type="match status" value="1"/>
</dbReference>
<dbReference type="NCBIfam" id="TIGR01988">
    <property type="entry name" value="Ubi-OHases"/>
    <property type="match status" value="1"/>
</dbReference>
<dbReference type="InterPro" id="IPR010971">
    <property type="entry name" value="UbiH/COQ6"/>
</dbReference>
<feature type="domain" description="FAD-binding" evidence="9">
    <location>
        <begin position="40"/>
        <end position="370"/>
    </location>
</feature>
<name>A0A2K4X7R9_PSEVC</name>
<reference evidence="10 13" key="1">
    <citation type="submission" date="2015-06" db="EMBL/GenBank/DDBJ databases">
        <title>Genome sequence of Pseudoalteromonas carrageenovora.</title>
        <authorList>
            <person name="Xie B.-B."/>
            <person name="Rong J.-C."/>
            <person name="Qin Q.-L."/>
            <person name="Zhang Y.-Z."/>
        </authorList>
    </citation>
    <scope>NUCLEOTIDE SEQUENCE [LARGE SCALE GENOMIC DNA]</scope>
    <source>
        <strain evidence="10 13">IAM 12662</strain>
    </source>
</reference>
<dbReference type="EMBL" id="AQGW01000018">
    <property type="protein sequence ID" value="MBE0382594.1"/>
    <property type="molecule type" value="Genomic_DNA"/>
</dbReference>
<keyword evidence="8" id="KW-0472">Membrane</keyword>
<dbReference type="InterPro" id="IPR002938">
    <property type="entry name" value="FAD-bd"/>
</dbReference>
<evidence type="ECO:0000256" key="6">
    <source>
        <dbReference type="ARBA" id="ARBA00023002"/>
    </source>
</evidence>
<comment type="similarity">
    <text evidence="3">Belongs to the UbiH/COQ6 family.</text>
</comment>
<dbReference type="GO" id="GO:0008682">
    <property type="term" value="F:3-demethoxyubiquinol 3-hydroxylase activity"/>
    <property type="evidence" value="ECO:0007669"/>
    <property type="project" value="TreeGrafter"/>
</dbReference>
<feature type="transmembrane region" description="Helical" evidence="8">
    <location>
        <begin position="41"/>
        <end position="58"/>
    </location>
</feature>
<dbReference type="UniPathway" id="UPA00232"/>
<dbReference type="OrthoDB" id="9769565at2"/>
<keyword evidence="8" id="KW-0812">Transmembrane</keyword>
<reference evidence="11 12" key="2">
    <citation type="submission" date="2017-11" db="EMBL/GenBank/DDBJ databases">
        <authorList>
            <person name="Han C.G."/>
        </authorList>
    </citation>
    <scope>NUCLEOTIDE SEQUENCE [LARGE SCALE GENOMIC DNA]</scope>
    <source>
        <strain evidence="12">ATCC 43555</strain>
        <strain evidence="11">ATCC43555</strain>
    </source>
</reference>
<accession>A0A2K4X7R9</accession>
<dbReference type="InterPro" id="IPR051205">
    <property type="entry name" value="UbiH/COQ6_monooxygenase"/>
</dbReference>
<keyword evidence="4" id="KW-0285">Flavoprotein</keyword>
<evidence type="ECO:0000313" key="10">
    <source>
        <dbReference type="EMBL" id="MBE0382594.1"/>
    </source>
</evidence>
<evidence type="ECO:0000256" key="2">
    <source>
        <dbReference type="ARBA" id="ARBA00004749"/>
    </source>
</evidence>